<feature type="transmembrane region" description="Helical" evidence="2">
    <location>
        <begin position="94"/>
        <end position="111"/>
    </location>
</feature>
<keyword evidence="4" id="KW-0808">Transferase</keyword>
<keyword evidence="2" id="KW-1133">Transmembrane helix</keyword>
<dbReference type="InterPro" id="IPR016064">
    <property type="entry name" value="NAD/diacylglycerol_kinase_sf"/>
</dbReference>
<dbReference type="Gene3D" id="3.40.50.10330">
    <property type="entry name" value="Probable inorganic polyphosphate/atp-NAD kinase, domain 1"/>
    <property type="match status" value="1"/>
</dbReference>
<keyword evidence="2" id="KW-0472">Membrane</keyword>
<dbReference type="InterPro" id="IPR017438">
    <property type="entry name" value="ATP-NAD_kinase_N"/>
</dbReference>
<organism evidence="4 5">
    <name type="scientific">Frankia nepalensis</name>
    <dbReference type="NCBI Taxonomy" id="1836974"/>
    <lineage>
        <taxon>Bacteria</taxon>
        <taxon>Bacillati</taxon>
        <taxon>Actinomycetota</taxon>
        <taxon>Actinomycetes</taxon>
        <taxon>Frankiales</taxon>
        <taxon>Frankiaceae</taxon>
        <taxon>Frankia</taxon>
    </lineage>
</organism>
<dbReference type="GO" id="GO:0016301">
    <property type="term" value="F:kinase activity"/>
    <property type="evidence" value="ECO:0007669"/>
    <property type="project" value="UniProtKB-KW"/>
</dbReference>
<evidence type="ECO:0000313" key="5">
    <source>
        <dbReference type="Proteomes" id="UP000604475"/>
    </source>
</evidence>
<feature type="region of interest" description="Disordered" evidence="1">
    <location>
        <begin position="1"/>
        <end position="35"/>
    </location>
</feature>
<accession>A0A937UVH6</accession>
<sequence length="459" mass="47598">MVRRRVRRVEVSAPPAHRHGSPADAGHGRRPGRRVSPSRRAAAVGALVCFAAAIAVVLARLADRPVALPVSIVAVSVTAMAGWTALVQRGSRRVMAALVAALAFAGLLAFAEAAGLVSVLVLVGLLFASGGTARAAFGRHRPKGAVVGPARRGVLLVNPRSGGGAAERHRLVERAAQRGVEVVILTPGSDLRTLAERAADAGADVLGMAGGDGSQGLVADVARRRGMAFVCVPAGTRNHFALDLGLDRSDVAGALDAFGTAIEQRVDLGQVGDRVFVNNVSLGVYAEIVQSDSYRDAKVSTAAALLPDLLGPGRTPPDLRFTAADVLLVSNNPYHLHSLGGLGTRPRLDSGQLGLVALRVDRARDLPTLVALESMGAINTFHGFHQWNSPTVRVDAARPVSVGVDGEALRLAPPLQLRCLPGAVRVRVPRHAPGVPAPRPGIWGTVPALIRIAAARPAA</sequence>
<proteinExistence type="predicted"/>
<feature type="domain" description="DAGKc" evidence="3">
    <location>
        <begin position="148"/>
        <end position="275"/>
    </location>
</feature>
<keyword evidence="4" id="KW-0418">Kinase</keyword>
<protein>
    <submittedName>
        <fullName evidence="4">Diacylglycerol kinase</fullName>
    </submittedName>
</protein>
<reference evidence="4" key="1">
    <citation type="submission" date="2020-12" db="EMBL/GenBank/DDBJ databases">
        <title>Genomic characterization of non-nitrogen-fixing Frankia strains.</title>
        <authorList>
            <person name="Carlos-Shanley C."/>
            <person name="Guerra T."/>
            <person name="Hahn D."/>
        </authorList>
    </citation>
    <scope>NUCLEOTIDE SEQUENCE</scope>
    <source>
        <strain evidence="4">CN6</strain>
    </source>
</reference>
<dbReference type="InterPro" id="IPR001206">
    <property type="entry name" value="Diacylglycerol_kinase_cat_dom"/>
</dbReference>
<gene>
    <name evidence="4" type="ORF">I7412_34965</name>
</gene>
<keyword evidence="5" id="KW-1185">Reference proteome</keyword>
<feature type="transmembrane region" description="Helical" evidence="2">
    <location>
        <begin position="68"/>
        <end position="87"/>
    </location>
</feature>
<dbReference type="PROSITE" id="PS50146">
    <property type="entry name" value="DAGK"/>
    <property type="match status" value="1"/>
</dbReference>
<dbReference type="SUPFAM" id="SSF111331">
    <property type="entry name" value="NAD kinase/diacylglycerol kinase-like"/>
    <property type="match status" value="1"/>
</dbReference>
<evidence type="ECO:0000313" key="4">
    <source>
        <dbReference type="EMBL" id="MBL7632266.1"/>
    </source>
</evidence>
<dbReference type="Pfam" id="PF00781">
    <property type="entry name" value="DAGK_cat"/>
    <property type="match status" value="1"/>
</dbReference>
<evidence type="ECO:0000256" key="2">
    <source>
        <dbReference type="SAM" id="Phobius"/>
    </source>
</evidence>
<keyword evidence="2" id="KW-0812">Transmembrane</keyword>
<dbReference type="EMBL" id="JAEACQ010000302">
    <property type="protein sequence ID" value="MBL7632266.1"/>
    <property type="molecule type" value="Genomic_DNA"/>
</dbReference>
<dbReference type="Proteomes" id="UP000604475">
    <property type="component" value="Unassembled WGS sequence"/>
</dbReference>
<evidence type="ECO:0000259" key="3">
    <source>
        <dbReference type="PROSITE" id="PS50146"/>
    </source>
</evidence>
<dbReference type="Gene3D" id="2.60.200.40">
    <property type="match status" value="1"/>
</dbReference>
<comment type="caution">
    <text evidence="4">The sequence shown here is derived from an EMBL/GenBank/DDBJ whole genome shotgun (WGS) entry which is preliminary data.</text>
</comment>
<dbReference type="AlphaFoldDB" id="A0A937UVH6"/>
<name>A0A937UVH6_9ACTN</name>
<evidence type="ECO:0000256" key="1">
    <source>
        <dbReference type="SAM" id="MobiDB-lite"/>
    </source>
</evidence>
<feature type="transmembrane region" description="Helical" evidence="2">
    <location>
        <begin position="41"/>
        <end position="62"/>
    </location>
</feature>